<dbReference type="AlphaFoldDB" id="A0A026VYZ2"/>
<reference evidence="1 2" key="1">
    <citation type="journal article" date="2014" name="Curr. Biol.">
        <title>The genome of the clonal raider ant Cerapachys biroi.</title>
        <authorList>
            <person name="Oxley P.R."/>
            <person name="Ji L."/>
            <person name="Fetter-Pruneda I."/>
            <person name="McKenzie S.K."/>
            <person name="Li C."/>
            <person name="Hu H."/>
            <person name="Zhang G."/>
            <person name="Kronauer D.J."/>
        </authorList>
    </citation>
    <scope>NUCLEOTIDE SEQUENCE [LARGE SCALE GENOMIC DNA]</scope>
</reference>
<dbReference type="EMBL" id="KK107578">
    <property type="protein sequence ID" value="EZA48661.1"/>
    <property type="molecule type" value="Genomic_DNA"/>
</dbReference>
<keyword evidence="2" id="KW-1185">Reference proteome</keyword>
<gene>
    <name evidence="1" type="ORF">X777_13166</name>
</gene>
<evidence type="ECO:0000313" key="2">
    <source>
        <dbReference type="Proteomes" id="UP000053097"/>
    </source>
</evidence>
<protein>
    <submittedName>
        <fullName evidence="1">Uncharacterized protein</fullName>
    </submittedName>
</protein>
<dbReference type="Proteomes" id="UP000053097">
    <property type="component" value="Unassembled WGS sequence"/>
</dbReference>
<accession>A0A026VYZ2</accession>
<proteinExistence type="predicted"/>
<name>A0A026VYZ2_OOCBI</name>
<evidence type="ECO:0000313" key="1">
    <source>
        <dbReference type="EMBL" id="EZA48661.1"/>
    </source>
</evidence>
<organism evidence="1 2">
    <name type="scientific">Ooceraea biroi</name>
    <name type="common">Clonal raider ant</name>
    <name type="synonym">Cerapachys biroi</name>
    <dbReference type="NCBI Taxonomy" id="2015173"/>
    <lineage>
        <taxon>Eukaryota</taxon>
        <taxon>Metazoa</taxon>
        <taxon>Ecdysozoa</taxon>
        <taxon>Arthropoda</taxon>
        <taxon>Hexapoda</taxon>
        <taxon>Insecta</taxon>
        <taxon>Pterygota</taxon>
        <taxon>Neoptera</taxon>
        <taxon>Endopterygota</taxon>
        <taxon>Hymenoptera</taxon>
        <taxon>Apocrita</taxon>
        <taxon>Aculeata</taxon>
        <taxon>Formicoidea</taxon>
        <taxon>Formicidae</taxon>
        <taxon>Dorylinae</taxon>
        <taxon>Ooceraea</taxon>
    </lineage>
</organism>
<sequence>MRDLPRSEGILPRDGIDVAVESRASPRDFLVSSITRNVCTELTCIYYVATRA</sequence>